<proteinExistence type="predicted"/>
<keyword evidence="2" id="KW-1185">Reference proteome</keyword>
<dbReference type="EMBL" id="PQXH01000003">
    <property type="protein sequence ID" value="TGO19663.1"/>
    <property type="molecule type" value="Genomic_DNA"/>
</dbReference>
<comment type="caution">
    <text evidence="1">The sequence shown here is derived from an EMBL/GenBank/DDBJ whole genome shotgun (WGS) entry which is preliminary data.</text>
</comment>
<reference evidence="1 2" key="1">
    <citation type="submission" date="2017-12" db="EMBL/GenBank/DDBJ databases">
        <title>Comparative genomics of Botrytis spp.</title>
        <authorList>
            <person name="Valero-Jimenez C.A."/>
            <person name="Tapia P."/>
            <person name="Veloso J."/>
            <person name="Silva-Moreno E."/>
            <person name="Staats M."/>
            <person name="Valdes J.H."/>
            <person name="Van Kan J.A.L."/>
        </authorList>
    </citation>
    <scope>NUCLEOTIDE SEQUENCE [LARGE SCALE GENOMIC DNA]</scope>
    <source>
        <strain evidence="1 2">Bt9001</strain>
    </source>
</reference>
<protein>
    <submittedName>
        <fullName evidence="1">Uncharacterized protein</fullName>
    </submittedName>
</protein>
<evidence type="ECO:0000313" key="1">
    <source>
        <dbReference type="EMBL" id="TGO19663.1"/>
    </source>
</evidence>
<gene>
    <name evidence="1" type="ORF">BTUL_0003g01180</name>
</gene>
<dbReference type="AlphaFoldDB" id="A0A4Z1FAD8"/>
<evidence type="ECO:0000313" key="2">
    <source>
        <dbReference type="Proteomes" id="UP000297777"/>
    </source>
</evidence>
<sequence length="30" mass="3166">MQLAILAVSREEGFGGRGGFKGGENEGRNE</sequence>
<accession>A0A4Z1FAD8</accession>
<dbReference type="Proteomes" id="UP000297777">
    <property type="component" value="Unassembled WGS sequence"/>
</dbReference>
<name>A0A4Z1FAD8_9HELO</name>
<organism evidence="1 2">
    <name type="scientific">Botrytis tulipae</name>
    <dbReference type="NCBI Taxonomy" id="87230"/>
    <lineage>
        <taxon>Eukaryota</taxon>
        <taxon>Fungi</taxon>
        <taxon>Dikarya</taxon>
        <taxon>Ascomycota</taxon>
        <taxon>Pezizomycotina</taxon>
        <taxon>Leotiomycetes</taxon>
        <taxon>Helotiales</taxon>
        <taxon>Sclerotiniaceae</taxon>
        <taxon>Botrytis</taxon>
    </lineage>
</organism>